<sequence length="354" mass="39209">MSKLRIGFVGTGGMGQMAHLSNYAQLAKECEVVAIAEPRAEQAKLVAGRYGIAEIYADHRELIAKARVDAIVAAQPYRRHSIIVPDILQSGIPVFTEKPLSLTVEAGERLVRLGEERGTLHMVGYHKRSDPAIEYAKAVVDRWKESGELGRMTYVRVSMPPGDWVAGADAPLESGEPRPSDELEPFGEAFDAETNRKYDEFVNYYIHQVNLIRHMLGEPYRLAYADPSGILLTGTSDSGVCAVLEMGAYRTTVEWHESVFVAFEQGFVKAELPPPLARQQAGRVTVMKDAAGGSPEYVVPVLPNVHAMRKQAQNFLAAVRGERPAPCEAREALEDHRLAEAYIRAMYPRQSENF</sequence>
<name>A0A927CVY0_9BACL</name>
<evidence type="ECO:0000259" key="2">
    <source>
        <dbReference type="Pfam" id="PF01408"/>
    </source>
</evidence>
<dbReference type="InterPro" id="IPR036291">
    <property type="entry name" value="NAD(P)-bd_dom_sf"/>
</dbReference>
<dbReference type="Gene3D" id="3.40.50.720">
    <property type="entry name" value="NAD(P)-binding Rossmann-like Domain"/>
    <property type="match status" value="1"/>
</dbReference>
<dbReference type="EMBL" id="JACXIY010000061">
    <property type="protein sequence ID" value="MBD2872816.1"/>
    <property type="molecule type" value="Genomic_DNA"/>
</dbReference>
<dbReference type="PANTHER" id="PTHR43708">
    <property type="entry name" value="CONSERVED EXPRESSED OXIDOREDUCTASE (EUROFUNG)"/>
    <property type="match status" value="1"/>
</dbReference>
<feature type="region of interest" description="Disordered" evidence="1">
    <location>
        <begin position="166"/>
        <end position="185"/>
    </location>
</feature>
<dbReference type="InterPro" id="IPR000683">
    <property type="entry name" value="Gfo/Idh/MocA-like_OxRdtase_N"/>
</dbReference>
<dbReference type="Pfam" id="PF01408">
    <property type="entry name" value="GFO_IDH_MocA"/>
    <property type="match status" value="1"/>
</dbReference>
<proteinExistence type="predicted"/>
<dbReference type="AlphaFoldDB" id="A0A927CVY0"/>
<feature type="domain" description="Gfo/Idh/MocA-like oxidoreductase N-terminal" evidence="2">
    <location>
        <begin position="4"/>
        <end position="125"/>
    </location>
</feature>
<reference evidence="3" key="1">
    <citation type="submission" date="2020-09" db="EMBL/GenBank/DDBJ databases">
        <title>A novel bacterium of genus Paenibacillus, isolated from South China Sea.</title>
        <authorList>
            <person name="Huang H."/>
            <person name="Mo K."/>
            <person name="Hu Y."/>
        </authorList>
    </citation>
    <scope>NUCLEOTIDE SEQUENCE</scope>
    <source>
        <strain evidence="3">IB182493</strain>
    </source>
</reference>
<dbReference type="RefSeq" id="WP_190867860.1">
    <property type="nucleotide sequence ID" value="NZ_JACXIY010000061.1"/>
</dbReference>
<accession>A0A927CVY0</accession>
<dbReference type="GO" id="GO:0000166">
    <property type="term" value="F:nucleotide binding"/>
    <property type="evidence" value="ECO:0007669"/>
    <property type="project" value="InterPro"/>
</dbReference>
<dbReference type="Gene3D" id="3.30.360.10">
    <property type="entry name" value="Dihydrodipicolinate Reductase, domain 2"/>
    <property type="match status" value="1"/>
</dbReference>
<organism evidence="3 4">
    <name type="scientific">Paenibacillus arenilitoris</name>
    <dbReference type="NCBI Taxonomy" id="2772299"/>
    <lineage>
        <taxon>Bacteria</taxon>
        <taxon>Bacillati</taxon>
        <taxon>Bacillota</taxon>
        <taxon>Bacilli</taxon>
        <taxon>Bacillales</taxon>
        <taxon>Paenibacillaceae</taxon>
        <taxon>Paenibacillus</taxon>
    </lineage>
</organism>
<evidence type="ECO:0000313" key="4">
    <source>
        <dbReference type="Proteomes" id="UP000632125"/>
    </source>
</evidence>
<keyword evidence="4" id="KW-1185">Reference proteome</keyword>
<gene>
    <name evidence="3" type="ORF">IDH41_30075</name>
</gene>
<evidence type="ECO:0000256" key="1">
    <source>
        <dbReference type="SAM" id="MobiDB-lite"/>
    </source>
</evidence>
<dbReference type="Proteomes" id="UP000632125">
    <property type="component" value="Unassembled WGS sequence"/>
</dbReference>
<protein>
    <submittedName>
        <fullName evidence="3">Gfo/Idh/MocA family oxidoreductase</fullName>
    </submittedName>
</protein>
<evidence type="ECO:0000313" key="3">
    <source>
        <dbReference type="EMBL" id="MBD2872816.1"/>
    </source>
</evidence>
<dbReference type="InterPro" id="IPR051317">
    <property type="entry name" value="Gfo/Idh/MocA_oxidoreduct"/>
</dbReference>
<dbReference type="SUPFAM" id="SSF51735">
    <property type="entry name" value="NAD(P)-binding Rossmann-fold domains"/>
    <property type="match status" value="1"/>
</dbReference>
<comment type="caution">
    <text evidence="3">The sequence shown here is derived from an EMBL/GenBank/DDBJ whole genome shotgun (WGS) entry which is preliminary data.</text>
</comment>
<dbReference type="PANTHER" id="PTHR43708:SF4">
    <property type="entry name" value="OXIDOREDUCTASE YCEM-RELATED"/>
    <property type="match status" value="1"/>
</dbReference>